<name>A0ABQ9J8D3_9CUCU</name>
<gene>
    <name evidence="1" type="ORF">NQ317_000824</name>
</gene>
<dbReference type="EMBL" id="JAPWTJ010001044">
    <property type="protein sequence ID" value="KAJ8974144.1"/>
    <property type="molecule type" value="Genomic_DNA"/>
</dbReference>
<reference evidence="1" key="1">
    <citation type="journal article" date="2023" name="Insect Mol. Biol.">
        <title>Genome sequencing provides insights into the evolution of gene families encoding plant cell wall-degrading enzymes in longhorned beetles.</title>
        <authorList>
            <person name="Shin N.R."/>
            <person name="Okamura Y."/>
            <person name="Kirsch R."/>
            <person name="Pauchet Y."/>
        </authorList>
    </citation>
    <scope>NUCLEOTIDE SEQUENCE</scope>
    <source>
        <strain evidence="1">MMC_N1</strain>
    </source>
</reference>
<accession>A0ABQ9J8D3</accession>
<organism evidence="1 2">
    <name type="scientific">Molorchus minor</name>
    <dbReference type="NCBI Taxonomy" id="1323400"/>
    <lineage>
        <taxon>Eukaryota</taxon>
        <taxon>Metazoa</taxon>
        <taxon>Ecdysozoa</taxon>
        <taxon>Arthropoda</taxon>
        <taxon>Hexapoda</taxon>
        <taxon>Insecta</taxon>
        <taxon>Pterygota</taxon>
        <taxon>Neoptera</taxon>
        <taxon>Endopterygota</taxon>
        <taxon>Coleoptera</taxon>
        <taxon>Polyphaga</taxon>
        <taxon>Cucujiformia</taxon>
        <taxon>Chrysomeloidea</taxon>
        <taxon>Cerambycidae</taxon>
        <taxon>Lamiinae</taxon>
        <taxon>Monochamini</taxon>
        <taxon>Molorchus</taxon>
    </lineage>
</organism>
<proteinExistence type="predicted"/>
<keyword evidence="2" id="KW-1185">Reference proteome</keyword>
<evidence type="ECO:0000313" key="1">
    <source>
        <dbReference type="EMBL" id="KAJ8974144.1"/>
    </source>
</evidence>
<protein>
    <submittedName>
        <fullName evidence="1">Uncharacterized protein</fullName>
    </submittedName>
</protein>
<sequence length="73" mass="8701">MSLPFSIKGLQQANECWPEYAYILQYLKINASSHVYITYLELLPQLVVLECHYLYSCKFHNDLSFDNHSSPWW</sequence>
<dbReference type="Proteomes" id="UP001162164">
    <property type="component" value="Unassembled WGS sequence"/>
</dbReference>
<evidence type="ECO:0000313" key="2">
    <source>
        <dbReference type="Proteomes" id="UP001162164"/>
    </source>
</evidence>
<comment type="caution">
    <text evidence="1">The sequence shown here is derived from an EMBL/GenBank/DDBJ whole genome shotgun (WGS) entry which is preliminary data.</text>
</comment>